<protein>
    <recommendedName>
        <fullName evidence="7">Annexin</fullName>
    </recommendedName>
</protein>
<dbReference type="PANTHER" id="PTHR10502:SF102">
    <property type="entry name" value="ANNEXIN B11"/>
    <property type="match status" value="1"/>
</dbReference>
<dbReference type="GO" id="GO:0012506">
    <property type="term" value="C:vesicle membrane"/>
    <property type="evidence" value="ECO:0000318"/>
    <property type="project" value="GO_Central"/>
</dbReference>
<dbReference type="PANTHER" id="PTHR10502">
    <property type="entry name" value="ANNEXIN"/>
    <property type="match status" value="1"/>
</dbReference>
<dbReference type="PROSITE" id="PS00223">
    <property type="entry name" value="ANNEXIN_1"/>
    <property type="match status" value="3"/>
</dbReference>
<dbReference type="GO" id="GO:0005634">
    <property type="term" value="C:nucleus"/>
    <property type="evidence" value="ECO:0000318"/>
    <property type="project" value="GO_Central"/>
</dbReference>
<sequence length="285" mass="32115">GTNEKTLIEIIANRSNKQRQAIRESYKQAFGRDLMKDIKSEIGGNFCDLAIALMEPSALFDAKCLYGAIKGVGTTETTLVEILASRTNQQIKEIREVYKKEYKHELEKDITGDTSGDFRKLLVSLNNGARDGSPPNEEHAKIDAESLYKAGEKKMGTDEATFNRILCTRSFGQLREIFRQYKKISKKDIIKAIESEFSGDIEMALKMVVRIAECPPSFFAKRLHDSMKGAGTKDDALIRLVVTRSEVDMVEIKERFQAMYKSSLEKFIKGDTSGDYEKLLLAVIS</sequence>
<keyword evidence="4 7" id="KW-0106">Calcium</keyword>
<dbReference type="AlphaFoldDB" id="H2XPD2"/>
<dbReference type="FunFam" id="1.10.220.10:FF:000003">
    <property type="entry name" value="Annexin"/>
    <property type="match status" value="1"/>
</dbReference>
<dbReference type="GO" id="GO:0005737">
    <property type="term" value="C:cytoplasm"/>
    <property type="evidence" value="ECO:0000318"/>
    <property type="project" value="GO_Central"/>
</dbReference>
<dbReference type="GeneTree" id="ENSGT00940000165077"/>
<evidence type="ECO:0000313" key="8">
    <source>
        <dbReference type="Ensembl" id="ENSCINP00000031515.1"/>
    </source>
</evidence>
<name>H2XPD2_CIOIN</name>
<evidence type="ECO:0000256" key="1">
    <source>
        <dbReference type="ARBA" id="ARBA00007831"/>
    </source>
</evidence>
<evidence type="ECO:0000313" key="9">
    <source>
        <dbReference type="Proteomes" id="UP000008144"/>
    </source>
</evidence>
<dbReference type="InterPro" id="IPR002390">
    <property type="entry name" value="ANX3"/>
</dbReference>
<dbReference type="InterPro" id="IPR037104">
    <property type="entry name" value="Annexin_sf"/>
</dbReference>
<dbReference type="GO" id="GO:0005544">
    <property type="term" value="F:calcium-dependent phospholipid binding"/>
    <property type="evidence" value="ECO:0000318"/>
    <property type="project" value="GO_Central"/>
</dbReference>
<dbReference type="SMART" id="SM00335">
    <property type="entry name" value="ANX"/>
    <property type="match status" value="4"/>
</dbReference>
<dbReference type="InterPro" id="IPR018252">
    <property type="entry name" value="Annexin_repeat_CS"/>
</dbReference>
<dbReference type="InterPro" id="IPR001464">
    <property type="entry name" value="Annexin"/>
</dbReference>
<dbReference type="GO" id="GO:0004859">
    <property type="term" value="F:phospholipase inhibitor activity"/>
    <property type="evidence" value="ECO:0007669"/>
    <property type="project" value="InterPro"/>
</dbReference>
<dbReference type="FunFam" id="1.10.220.10:FF:000001">
    <property type="entry name" value="Annexin"/>
    <property type="match status" value="1"/>
</dbReference>
<evidence type="ECO:0000256" key="5">
    <source>
        <dbReference type="ARBA" id="ARBA00023216"/>
    </source>
</evidence>
<reference evidence="9" key="1">
    <citation type="journal article" date="2002" name="Science">
        <title>The draft genome of Ciona intestinalis: insights into chordate and vertebrate origins.</title>
        <authorList>
            <person name="Dehal P."/>
            <person name="Satou Y."/>
            <person name="Campbell R.K."/>
            <person name="Chapman J."/>
            <person name="Degnan B."/>
            <person name="De Tomaso A."/>
            <person name="Davidson B."/>
            <person name="Di Gregorio A."/>
            <person name="Gelpke M."/>
            <person name="Goodstein D.M."/>
            <person name="Harafuji N."/>
            <person name="Hastings K.E."/>
            <person name="Ho I."/>
            <person name="Hotta K."/>
            <person name="Huang W."/>
            <person name="Kawashima T."/>
            <person name="Lemaire P."/>
            <person name="Martinez D."/>
            <person name="Meinertzhagen I.A."/>
            <person name="Necula S."/>
            <person name="Nonaka M."/>
            <person name="Putnam N."/>
            <person name="Rash S."/>
            <person name="Saiga H."/>
            <person name="Satake M."/>
            <person name="Terry A."/>
            <person name="Yamada L."/>
            <person name="Wang H.G."/>
            <person name="Awazu S."/>
            <person name="Azumi K."/>
            <person name="Boore J."/>
            <person name="Branno M."/>
            <person name="Chin-Bow S."/>
            <person name="DeSantis R."/>
            <person name="Doyle S."/>
            <person name="Francino P."/>
            <person name="Keys D.N."/>
            <person name="Haga S."/>
            <person name="Hayashi H."/>
            <person name="Hino K."/>
            <person name="Imai K.S."/>
            <person name="Inaba K."/>
            <person name="Kano S."/>
            <person name="Kobayashi K."/>
            <person name="Kobayashi M."/>
            <person name="Lee B.I."/>
            <person name="Makabe K.W."/>
            <person name="Manohar C."/>
            <person name="Matassi G."/>
            <person name="Medina M."/>
            <person name="Mochizuki Y."/>
            <person name="Mount S."/>
            <person name="Morishita T."/>
            <person name="Miura S."/>
            <person name="Nakayama A."/>
            <person name="Nishizaka S."/>
            <person name="Nomoto H."/>
            <person name="Ohta F."/>
            <person name="Oishi K."/>
            <person name="Rigoutsos I."/>
            <person name="Sano M."/>
            <person name="Sasaki A."/>
            <person name="Sasakura Y."/>
            <person name="Shoguchi E."/>
            <person name="Shin-i T."/>
            <person name="Spagnuolo A."/>
            <person name="Stainier D."/>
            <person name="Suzuki M.M."/>
            <person name="Tassy O."/>
            <person name="Takatori N."/>
            <person name="Tokuoka M."/>
            <person name="Yagi K."/>
            <person name="Yoshizaki F."/>
            <person name="Wada S."/>
            <person name="Zhang C."/>
            <person name="Hyatt P.D."/>
            <person name="Larimer F."/>
            <person name="Detter C."/>
            <person name="Doggett N."/>
            <person name="Glavina T."/>
            <person name="Hawkins T."/>
            <person name="Richardson P."/>
            <person name="Lucas S."/>
            <person name="Kohara Y."/>
            <person name="Levine M."/>
            <person name="Satoh N."/>
            <person name="Rokhsar D.S."/>
        </authorList>
    </citation>
    <scope>NUCLEOTIDE SEQUENCE [LARGE SCALE GENOMIC DNA]</scope>
</reference>
<keyword evidence="6 7" id="KW-0111">Calcium/phospholipid-binding</keyword>
<dbReference type="SUPFAM" id="SSF47874">
    <property type="entry name" value="Annexin"/>
    <property type="match status" value="1"/>
</dbReference>
<evidence type="ECO:0000256" key="6">
    <source>
        <dbReference type="ARBA" id="ARBA00023302"/>
    </source>
</evidence>
<evidence type="ECO:0000256" key="4">
    <source>
        <dbReference type="ARBA" id="ARBA00022837"/>
    </source>
</evidence>
<gene>
    <name evidence="8" type="primary">LOC100183704</name>
</gene>
<keyword evidence="2" id="KW-0597">Phosphoprotein</keyword>
<dbReference type="GO" id="GO:0005509">
    <property type="term" value="F:calcium ion binding"/>
    <property type="evidence" value="ECO:0007669"/>
    <property type="project" value="InterPro"/>
</dbReference>
<keyword evidence="9" id="KW-1185">Reference proteome</keyword>
<evidence type="ECO:0000256" key="2">
    <source>
        <dbReference type="ARBA" id="ARBA00022553"/>
    </source>
</evidence>
<reference evidence="8" key="2">
    <citation type="journal article" date="2008" name="Genome Biol.">
        <title>Improved genome assembly and evidence-based global gene model set for the chordate Ciona intestinalis: new insight into intron and operon populations.</title>
        <authorList>
            <person name="Satou Y."/>
            <person name="Mineta K."/>
            <person name="Ogasawara M."/>
            <person name="Sasakura Y."/>
            <person name="Shoguchi E."/>
            <person name="Ueno K."/>
            <person name="Yamada L."/>
            <person name="Matsumoto J."/>
            <person name="Wasserscheid J."/>
            <person name="Dewar K."/>
            <person name="Wiley G.B."/>
            <person name="Macmil S.L."/>
            <person name="Roe B.A."/>
            <person name="Zeller R.W."/>
            <person name="Hastings K.E."/>
            <person name="Lemaire P."/>
            <person name="Lindquist E."/>
            <person name="Endo T."/>
            <person name="Hotta K."/>
            <person name="Inaba K."/>
        </authorList>
    </citation>
    <scope>NUCLEOTIDE SEQUENCE [LARGE SCALE GENOMIC DNA]</scope>
    <source>
        <strain evidence="8">wild type</strain>
    </source>
</reference>
<keyword evidence="5 7" id="KW-0041">Annexin</keyword>
<dbReference type="Proteomes" id="UP000008144">
    <property type="component" value="Chromosome 9"/>
</dbReference>
<evidence type="ECO:0000256" key="3">
    <source>
        <dbReference type="ARBA" id="ARBA00022737"/>
    </source>
</evidence>
<comment type="domain">
    <text evidence="7">A pair of annexin repeats may form one binding site for calcium and phospholipid.</text>
</comment>
<dbReference type="STRING" id="7719.ENSCINP00000031515"/>
<dbReference type="PRINTS" id="PR00199">
    <property type="entry name" value="ANNEXINIII"/>
</dbReference>
<dbReference type="GO" id="GO:0005886">
    <property type="term" value="C:plasma membrane"/>
    <property type="evidence" value="ECO:0000318"/>
    <property type="project" value="GO_Central"/>
</dbReference>
<proteinExistence type="inferred from homology"/>
<evidence type="ECO:0000256" key="7">
    <source>
        <dbReference type="RuleBase" id="RU003540"/>
    </source>
</evidence>
<dbReference type="PRINTS" id="PR00196">
    <property type="entry name" value="ANNEXIN"/>
</dbReference>
<dbReference type="Ensembl" id="ENSCINT00000030692.1">
    <property type="protein sequence ID" value="ENSCINP00000031515.1"/>
    <property type="gene ID" value="ENSCING00000021084.1"/>
</dbReference>
<comment type="similarity">
    <text evidence="1 7">Belongs to the annexin family.</text>
</comment>
<dbReference type="Pfam" id="PF00191">
    <property type="entry name" value="Annexin"/>
    <property type="match status" value="4"/>
</dbReference>
<dbReference type="FunFam" id="1.10.220.10:FF:000005">
    <property type="entry name" value="Annexin"/>
    <property type="match status" value="1"/>
</dbReference>
<dbReference type="FunFam" id="1.10.220.10:FF:000002">
    <property type="entry name" value="Annexin"/>
    <property type="match status" value="1"/>
</dbReference>
<dbReference type="EMBL" id="EAAA01002789">
    <property type="status" value="NOT_ANNOTATED_CDS"/>
    <property type="molecule type" value="Genomic_DNA"/>
</dbReference>
<dbReference type="InterPro" id="IPR018502">
    <property type="entry name" value="Annexin_repeat"/>
</dbReference>
<dbReference type="PROSITE" id="PS51897">
    <property type="entry name" value="ANNEXIN_2"/>
    <property type="match status" value="4"/>
</dbReference>
<dbReference type="GO" id="GO:0001786">
    <property type="term" value="F:phosphatidylserine binding"/>
    <property type="evidence" value="ECO:0000318"/>
    <property type="project" value="GO_Central"/>
</dbReference>
<dbReference type="OMA" id="PSEDCET"/>
<dbReference type="Gene3D" id="1.10.220.10">
    <property type="entry name" value="Annexin"/>
    <property type="match status" value="4"/>
</dbReference>
<dbReference type="HOGENOM" id="CLU_025300_0_0_1"/>
<reference evidence="8" key="3">
    <citation type="submission" date="2025-08" db="UniProtKB">
        <authorList>
            <consortium name="Ensembl"/>
        </authorList>
    </citation>
    <scope>IDENTIFICATION</scope>
</reference>
<dbReference type="InParanoid" id="H2XPD2"/>
<accession>H2XPD2</accession>
<keyword evidence="3 7" id="KW-0677">Repeat</keyword>
<organism evidence="8 9">
    <name type="scientific">Ciona intestinalis</name>
    <name type="common">Transparent sea squirt</name>
    <name type="synonym">Ascidia intestinalis</name>
    <dbReference type="NCBI Taxonomy" id="7719"/>
    <lineage>
        <taxon>Eukaryota</taxon>
        <taxon>Metazoa</taxon>
        <taxon>Chordata</taxon>
        <taxon>Tunicata</taxon>
        <taxon>Ascidiacea</taxon>
        <taxon>Phlebobranchia</taxon>
        <taxon>Cionidae</taxon>
        <taxon>Ciona</taxon>
    </lineage>
</organism>
<reference evidence="8" key="4">
    <citation type="submission" date="2025-09" db="UniProtKB">
        <authorList>
            <consortium name="Ensembl"/>
        </authorList>
    </citation>
    <scope>IDENTIFICATION</scope>
</reference>